<feature type="transmembrane region" description="Helical" evidence="1">
    <location>
        <begin position="6"/>
        <end position="22"/>
    </location>
</feature>
<accession>A0A5D4R8V2</accession>
<comment type="caution">
    <text evidence="2">The sequence shown here is derived from an EMBL/GenBank/DDBJ whole genome shotgun (WGS) entry which is preliminary data.</text>
</comment>
<keyword evidence="1" id="KW-0812">Transmembrane</keyword>
<proteinExistence type="predicted"/>
<protein>
    <submittedName>
        <fullName evidence="2">Uncharacterized protein</fullName>
    </submittedName>
</protein>
<keyword evidence="1" id="KW-0472">Membrane</keyword>
<name>A0A5D4R8V2_9BACI</name>
<evidence type="ECO:0000256" key="1">
    <source>
        <dbReference type="SAM" id="Phobius"/>
    </source>
</evidence>
<dbReference type="AlphaFoldDB" id="A0A5D4R8V2"/>
<organism evidence="2 3">
    <name type="scientific">Bacillus infantis</name>
    <dbReference type="NCBI Taxonomy" id="324767"/>
    <lineage>
        <taxon>Bacteria</taxon>
        <taxon>Bacillati</taxon>
        <taxon>Bacillota</taxon>
        <taxon>Bacilli</taxon>
        <taxon>Bacillales</taxon>
        <taxon>Bacillaceae</taxon>
        <taxon>Bacillus</taxon>
    </lineage>
</organism>
<reference evidence="2 3" key="1">
    <citation type="submission" date="2019-08" db="EMBL/GenBank/DDBJ databases">
        <title>Bacillus genomes from the desert of Cuatro Cienegas, Coahuila.</title>
        <authorList>
            <person name="Olmedo-Alvarez G."/>
        </authorList>
    </citation>
    <scope>NUCLEOTIDE SEQUENCE [LARGE SCALE GENOMIC DNA]</scope>
    <source>
        <strain evidence="2 3">CH446_14T</strain>
    </source>
</reference>
<dbReference type="RefSeq" id="WP_148975760.1">
    <property type="nucleotide sequence ID" value="NZ_JBNIKU010000004.1"/>
</dbReference>
<sequence>MKKWITIISLMATIGIGIFIFTEAKSTHTGYIIGVFENDIWLVGDSGESIQGKTEEELSEIYKFRGTFYDTKRIPFFIKKNLKVGQK</sequence>
<evidence type="ECO:0000313" key="3">
    <source>
        <dbReference type="Proteomes" id="UP000322139"/>
    </source>
</evidence>
<keyword evidence="1" id="KW-1133">Transmembrane helix</keyword>
<dbReference type="EMBL" id="VTER01000007">
    <property type="protein sequence ID" value="TYS47060.1"/>
    <property type="molecule type" value="Genomic_DNA"/>
</dbReference>
<dbReference type="Proteomes" id="UP000322139">
    <property type="component" value="Unassembled WGS sequence"/>
</dbReference>
<gene>
    <name evidence="2" type="ORF">FZD51_16530</name>
</gene>
<evidence type="ECO:0000313" key="2">
    <source>
        <dbReference type="EMBL" id="TYS47060.1"/>
    </source>
</evidence>